<protein>
    <submittedName>
        <fullName evidence="1">Uncharacterized protein</fullName>
    </submittedName>
</protein>
<dbReference type="EMBL" id="QLLN01000001">
    <property type="protein sequence ID" value="RAJ15926.1"/>
    <property type="molecule type" value="Genomic_DNA"/>
</dbReference>
<proteinExistence type="predicted"/>
<evidence type="ECO:0000313" key="1">
    <source>
        <dbReference type="EMBL" id="RAJ15926.1"/>
    </source>
</evidence>
<keyword evidence="2" id="KW-1185">Reference proteome</keyword>
<reference evidence="1 2" key="1">
    <citation type="submission" date="2018-06" db="EMBL/GenBank/DDBJ databases">
        <title>Genomic Encyclopedia of Archaeal and Bacterial Type Strains, Phase II (KMG-II): from individual species to whole genera.</title>
        <authorList>
            <person name="Goeker M."/>
        </authorList>
    </citation>
    <scope>NUCLEOTIDE SEQUENCE [LARGE SCALE GENOMIC DNA]</scope>
    <source>
        <strain evidence="1 2">DSM 23522</strain>
    </source>
</reference>
<dbReference type="Proteomes" id="UP000249696">
    <property type="component" value="Unassembled WGS sequence"/>
</dbReference>
<name>A0A327RG18_9FLAO</name>
<sequence>MQYTMDQSQKLCELHKDRINYHGVRDLFIFCIAQMRSIGYAESQFGSKSSIS</sequence>
<evidence type="ECO:0000313" key="2">
    <source>
        <dbReference type="Proteomes" id="UP000249696"/>
    </source>
</evidence>
<dbReference type="AlphaFoldDB" id="A0A327RG18"/>
<organism evidence="1 2">
    <name type="scientific">Arenibacter echinorum</name>
    <dbReference type="NCBI Taxonomy" id="440515"/>
    <lineage>
        <taxon>Bacteria</taxon>
        <taxon>Pseudomonadati</taxon>
        <taxon>Bacteroidota</taxon>
        <taxon>Flavobacteriia</taxon>
        <taxon>Flavobacteriales</taxon>
        <taxon>Flavobacteriaceae</taxon>
        <taxon>Arenibacter</taxon>
    </lineage>
</organism>
<comment type="caution">
    <text evidence="1">The sequence shown here is derived from an EMBL/GenBank/DDBJ whole genome shotgun (WGS) entry which is preliminary data.</text>
</comment>
<accession>A0A327RG18</accession>
<gene>
    <name evidence="1" type="ORF">LV92_00630</name>
</gene>